<dbReference type="GO" id="GO:0015627">
    <property type="term" value="C:type II protein secretion system complex"/>
    <property type="evidence" value="ECO:0007669"/>
    <property type="project" value="InterPro"/>
</dbReference>
<proteinExistence type="inferred from homology"/>
<dbReference type="OrthoDB" id="9794345at2"/>
<dbReference type="NCBIfam" id="TIGR01711">
    <property type="entry name" value="gspJ"/>
    <property type="match status" value="1"/>
</dbReference>
<sequence>MTSSAREQGFTLMEVLIAVTITSVIGVGVWQVIGSVVNSRDRVNELAGQFENIQKVMLLLERDIVQIVNRPARGLYRDFQPALTSRDEGYALLLTRQGWRNPLGLRRSELQRVAWEYSGSELRRHYWSVLDQGQDDSSRSVLLLDNVQAFDIQFLDASGNRLAQWPEEAVLAEQVAGQRPDVPLPRGIEITLEHEQFGELTRIFPLPDFDPAQVRESFGQQQDTDSDADADADAE</sequence>
<feature type="region of interest" description="Disordered" evidence="10">
    <location>
        <begin position="212"/>
        <end position="235"/>
    </location>
</feature>
<feature type="transmembrane region" description="Helical" evidence="11">
    <location>
        <begin position="12"/>
        <end position="33"/>
    </location>
</feature>
<evidence type="ECO:0000256" key="11">
    <source>
        <dbReference type="SAM" id="Phobius"/>
    </source>
</evidence>
<evidence type="ECO:0000256" key="2">
    <source>
        <dbReference type="ARBA" id="ARBA00011084"/>
    </source>
</evidence>
<organism evidence="13 14">
    <name type="scientific">Marinobacter persicus</name>
    <dbReference type="NCBI Taxonomy" id="930118"/>
    <lineage>
        <taxon>Bacteria</taxon>
        <taxon>Pseudomonadati</taxon>
        <taxon>Pseudomonadota</taxon>
        <taxon>Gammaproteobacteria</taxon>
        <taxon>Pseudomonadales</taxon>
        <taxon>Marinobacteraceae</taxon>
        <taxon>Marinobacter</taxon>
    </lineage>
</organism>
<keyword evidence="15" id="KW-1185">Reference proteome</keyword>
<dbReference type="InterPro" id="IPR010055">
    <property type="entry name" value="T2SS_protein-GspJ"/>
</dbReference>
<dbReference type="Pfam" id="PF11612">
    <property type="entry name" value="T2SSJ"/>
    <property type="match status" value="1"/>
</dbReference>
<keyword evidence="6" id="KW-0997">Cell inner membrane</keyword>
<dbReference type="SUPFAM" id="SSF54523">
    <property type="entry name" value="Pili subunits"/>
    <property type="match status" value="1"/>
</dbReference>
<evidence type="ECO:0000256" key="1">
    <source>
        <dbReference type="ARBA" id="ARBA00004377"/>
    </source>
</evidence>
<evidence type="ECO:0000313" key="13">
    <source>
        <dbReference type="EMBL" id="PPK54225.1"/>
    </source>
</evidence>
<protein>
    <recommendedName>
        <fullName evidence="3">Type II secretion system protein J</fullName>
    </recommendedName>
</protein>
<keyword evidence="4" id="KW-1003">Cell membrane</keyword>
<dbReference type="Proteomes" id="UP000239446">
    <property type="component" value="Unassembled WGS sequence"/>
</dbReference>
<evidence type="ECO:0000256" key="3">
    <source>
        <dbReference type="ARBA" id="ARBA00021539"/>
    </source>
</evidence>
<comment type="similarity">
    <text evidence="2">Belongs to the GSP J family.</text>
</comment>
<dbReference type="Proteomes" id="UP000239648">
    <property type="component" value="Unassembled WGS sequence"/>
</dbReference>
<feature type="compositionally biased region" description="Acidic residues" evidence="10">
    <location>
        <begin position="224"/>
        <end position="235"/>
    </location>
</feature>
<keyword evidence="9 11" id="KW-0472">Membrane</keyword>
<comment type="caution">
    <text evidence="13">The sequence shown here is derived from an EMBL/GenBank/DDBJ whole genome shotgun (WGS) entry which is preliminary data.</text>
</comment>
<evidence type="ECO:0000256" key="4">
    <source>
        <dbReference type="ARBA" id="ARBA00022475"/>
    </source>
</evidence>
<reference evidence="13 14" key="2">
    <citation type="submission" date="2018-02" db="EMBL/GenBank/DDBJ databases">
        <title>Subsurface microbial communities from deep shales in Ohio and West Virginia, USA.</title>
        <authorList>
            <person name="Wrighton K."/>
        </authorList>
    </citation>
    <scope>NUCLEOTIDE SEQUENCE [LARGE SCALE GENOMIC DNA]</scope>
    <source>
        <strain evidence="13 14">UTICA-S1B9</strain>
    </source>
</reference>
<keyword evidence="8 11" id="KW-1133">Transmembrane helix</keyword>
<dbReference type="GO" id="GO:0005886">
    <property type="term" value="C:plasma membrane"/>
    <property type="evidence" value="ECO:0007669"/>
    <property type="project" value="UniProtKB-SubCell"/>
</dbReference>
<evidence type="ECO:0000256" key="7">
    <source>
        <dbReference type="ARBA" id="ARBA00022692"/>
    </source>
</evidence>
<dbReference type="PANTHER" id="PTHR39583">
    <property type="entry name" value="TYPE II SECRETION SYSTEM PROTEIN J-RELATED"/>
    <property type="match status" value="1"/>
</dbReference>
<evidence type="ECO:0000313" key="15">
    <source>
        <dbReference type="Proteomes" id="UP000239648"/>
    </source>
</evidence>
<keyword evidence="5" id="KW-0488">Methylation</keyword>
<dbReference type="Pfam" id="PF07963">
    <property type="entry name" value="N_methyl"/>
    <property type="match status" value="1"/>
</dbReference>
<accession>A0A2S6G525</accession>
<dbReference type="RefSeq" id="WP_104416533.1">
    <property type="nucleotide sequence ID" value="NZ_PTIT01000020.1"/>
</dbReference>
<evidence type="ECO:0000256" key="5">
    <source>
        <dbReference type="ARBA" id="ARBA00022481"/>
    </source>
</evidence>
<evidence type="ECO:0000256" key="6">
    <source>
        <dbReference type="ARBA" id="ARBA00022519"/>
    </source>
</evidence>
<dbReference type="InterPro" id="IPR012902">
    <property type="entry name" value="N_methyl_site"/>
</dbReference>
<gene>
    <name evidence="13" type="ORF">B0H24_101723</name>
    <name evidence="12" type="ORF">BY455_12023</name>
</gene>
<dbReference type="NCBIfam" id="TIGR02532">
    <property type="entry name" value="IV_pilin_GFxxxE"/>
    <property type="match status" value="1"/>
</dbReference>
<name>A0A2S6G525_9GAMM</name>
<keyword evidence="7 11" id="KW-0812">Transmembrane</keyword>
<evidence type="ECO:0000256" key="10">
    <source>
        <dbReference type="SAM" id="MobiDB-lite"/>
    </source>
</evidence>
<evidence type="ECO:0000256" key="8">
    <source>
        <dbReference type="ARBA" id="ARBA00022989"/>
    </source>
</evidence>
<reference evidence="12 15" key="1">
    <citation type="submission" date="2018-02" db="EMBL/GenBank/DDBJ databases">
        <title>Deep subsurface shale carbon reservoir microbial communities from Ohio and West Virginia, USA.</title>
        <authorList>
            <person name="Wrighton K."/>
        </authorList>
    </citation>
    <scope>NUCLEOTIDE SEQUENCE [LARGE SCALE GENOMIC DNA]</scope>
    <source>
        <strain evidence="12 15">UTICA-S1B6</strain>
    </source>
</reference>
<evidence type="ECO:0000313" key="12">
    <source>
        <dbReference type="EMBL" id="PPK50773.1"/>
    </source>
</evidence>
<dbReference type="InterPro" id="IPR051621">
    <property type="entry name" value="T2SS_protein_J"/>
</dbReference>
<dbReference type="Gene3D" id="3.10.610.10">
    <property type="entry name" value="GSPII I/J protein-like"/>
    <property type="match status" value="1"/>
</dbReference>
<dbReference type="Gene3D" id="2.10.70.20">
    <property type="entry name" value="gspk-gspi-gspj complex like domains"/>
    <property type="match status" value="1"/>
</dbReference>
<evidence type="ECO:0000313" key="14">
    <source>
        <dbReference type="Proteomes" id="UP000239446"/>
    </source>
</evidence>
<dbReference type="EMBL" id="PTIT01000020">
    <property type="protein sequence ID" value="PPK50773.1"/>
    <property type="molecule type" value="Genomic_DNA"/>
</dbReference>
<evidence type="ECO:0000256" key="9">
    <source>
        <dbReference type="ARBA" id="ARBA00023136"/>
    </source>
</evidence>
<dbReference type="PANTHER" id="PTHR39583:SF2">
    <property type="entry name" value="TYPE II SECRETION SYSTEM PROTEIN J"/>
    <property type="match status" value="1"/>
</dbReference>
<dbReference type="InterPro" id="IPR045584">
    <property type="entry name" value="Pilin-like"/>
</dbReference>
<dbReference type="EMBL" id="PTIU01000017">
    <property type="protein sequence ID" value="PPK54225.1"/>
    <property type="molecule type" value="Genomic_DNA"/>
</dbReference>
<dbReference type="AlphaFoldDB" id="A0A2S6G525"/>
<dbReference type="GO" id="GO:0015628">
    <property type="term" value="P:protein secretion by the type II secretion system"/>
    <property type="evidence" value="ECO:0007669"/>
    <property type="project" value="InterPro"/>
</dbReference>
<comment type="subcellular location">
    <subcellularLocation>
        <location evidence="1">Cell inner membrane</location>
        <topology evidence="1">Single-pass membrane protein</topology>
    </subcellularLocation>
</comment>